<keyword evidence="2" id="KW-1185">Reference proteome</keyword>
<organism evidence="1 2">
    <name type="scientific">Meloidogyne enterolobii</name>
    <name type="common">Root-knot nematode worm</name>
    <name type="synonym">Meloidogyne mayaguensis</name>
    <dbReference type="NCBI Taxonomy" id="390850"/>
    <lineage>
        <taxon>Eukaryota</taxon>
        <taxon>Metazoa</taxon>
        <taxon>Ecdysozoa</taxon>
        <taxon>Nematoda</taxon>
        <taxon>Chromadorea</taxon>
        <taxon>Rhabditida</taxon>
        <taxon>Tylenchina</taxon>
        <taxon>Tylenchomorpha</taxon>
        <taxon>Tylenchoidea</taxon>
        <taxon>Meloidogynidae</taxon>
        <taxon>Meloidogyninae</taxon>
        <taxon>Meloidogyne</taxon>
    </lineage>
</organism>
<gene>
    <name evidence="1" type="ORF">MENTE1834_LOCUS24979</name>
</gene>
<sequence length="146" mass="16096">MLSLDGWPVKFASSTVLYMLVCGGLGWMASTKRFACGGGLVVGLLVVVWRLSSCSWWLWLSSCSSWLVALFMLLVVGGSSCFWWPACCDVGIWLGSTSGMDGMEKAECASMDGIRFWRFLVHWGRGEVLQGEACRRLEGCLLIFCT</sequence>
<name>A0ACB0ZG76_MELEN</name>
<evidence type="ECO:0000313" key="2">
    <source>
        <dbReference type="Proteomes" id="UP001497535"/>
    </source>
</evidence>
<evidence type="ECO:0000313" key="1">
    <source>
        <dbReference type="EMBL" id="CAK5077945.1"/>
    </source>
</evidence>
<proteinExistence type="predicted"/>
<comment type="caution">
    <text evidence="1">The sequence shown here is derived from an EMBL/GenBank/DDBJ whole genome shotgun (WGS) entry which is preliminary data.</text>
</comment>
<accession>A0ACB0ZG76</accession>
<protein>
    <submittedName>
        <fullName evidence="1">Uncharacterized protein</fullName>
    </submittedName>
</protein>
<dbReference type="Proteomes" id="UP001497535">
    <property type="component" value="Unassembled WGS sequence"/>
</dbReference>
<dbReference type="EMBL" id="CAVMJV010000035">
    <property type="protein sequence ID" value="CAK5077945.1"/>
    <property type="molecule type" value="Genomic_DNA"/>
</dbReference>
<reference evidence="1" key="1">
    <citation type="submission" date="2023-11" db="EMBL/GenBank/DDBJ databases">
        <authorList>
            <person name="Poullet M."/>
        </authorList>
    </citation>
    <scope>NUCLEOTIDE SEQUENCE</scope>
    <source>
        <strain evidence="1">E1834</strain>
    </source>
</reference>